<feature type="coiled-coil region" evidence="1">
    <location>
        <begin position="461"/>
        <end position="488"/>
    </location>
</feature>
<proteinExistence type="predicted"/>
<sequence>MISDLPQDFIRQLTAEYGVSDAEFEALALALRSEPTVAIASTIGISEVAVRKRLGEVYRKFNITGIRPGKIAELKQFLISQYQARNRSTTNSRTDWGEAPDLGAFYGRIADLNLLKQWVNADSARLVAILGMTGCGKTSLSVQFAQQNQTQFDFVIWRSLRNSPSVTDLVTTLIEFISQQPAKNLPDDSNSQISLLLECLQAHRCLIVLDDFETLLQTEELAGYYRTGYEEYRELFQRVAEINHQSCLILISSEAPAELALLSVNSVKQLKPTGADIIAKEIFKEKGLSATPEEWQKLLNRYRDNLLAFKIVAITIKDFFNGHVSQFLEATALFVDDTLTYLLEQQFERLTSSEEDVMYWLAIIEQQIGIFQLKQQFFESLSLSEYLNNLDSLERRSLIEKTTTDSEIMLQLQPLIKKYVTQQLVQQVTQEVQQLLRQPNFSNFSVLKNYCLGKSCEKQQINTARQSSQLLQQLANNLQNKLRRSEGNIYDSLKQLGENLKKQPRLKVGYAGANLNDIISKIPSN</sequence>
<dbReference type="OrthoDB" id="434800at2"/>
<dbReference type="RefSeq" id="WP_015201677.1">
    <property type="nucleotide sequence ID" value="NC_019753.1"/>
</dbReference>
<reference evidence="3 4" key="1">
    <citation type="submission" date="2012-06" db="EMBL/GenBank/DDBJ databases">
        <title>Finished chromosome of genome of Crinalium epipsammum PCC 9333.</title>
        <authorList>
            <consortium name="US DOE Joint Genome Institute"/>
            <person name="Gugger M."/>
            <person name="Coursin T."/>
            <person name="Rippka R."/>
            <person name="Tandeau De Marsac N."/>
            <person name="Huntemann M."/>
            <person name="Wei C.-L."/>
            <person name="Han J."/>
            <person name="Detter J.C."/>
            <person name="Han C."/>
            <person name="Tapia R."/>
            <person name="Davenport K."/>
            <person name="Daligault H."/>
            <person name="Erkkila T."/>
            <person name="Gu W."/>
            <person name="Munk A.C.C."/>
            <person name="Teshima H."/>
            <person name="Xu Y."/>
            <person name="Chain P."/>
            <person name="Chen A."/>
            <person name="Krypides N."/>
            <person name="Mavromatis K."/>
            <person name="Markowitz V."/>
            <person name="Szeto E."/>
            <person name="Ivanova N."/>
            <person name="Mikhailova N."/>
            <person name="Ovchinnikova G."/>
            <person name="Pagani I."/>
            <person name="Pati A."/>
            <person name="Goodwin L."/>
            <person name="Peters L."/>
            <person name="Pitluck S."/>
            <person name="Woyke T."/>
            <person name="Kerfeld C."/>
        </authorList>
    </citation>
    <scope>NUCLEOTIDE SEQUENCE [LARGE SCALE GENOMIC DNA]</scope>
    <source>
        <strain evidence="3 4">PCC 9333</strain>
    </source>
</reference>
<keyword evidence="4" id="KW-1185">Reference proteome</keyword>
<dbReference type="EMBL" id="CP003620">
    <property type="protein sequence ID" value="AFZ11543.1"/>
    <property type="molecule type" value="Genomic_DNA"/>
</dbReference>
<keyword evidence="1" id="KW-0175">Coiled coil</keyword>
<dbReference type="Pfam" id="PF00931">
    <property type="entry name" value="NB-ARC"/>
    <property type="match status" value="1"/>
</dbReference>
<gene>
    <name evidence="3" type="ORF">Cri9333_0597</name>
</gene>
<dbReference type="InterPro" id="IPR027417">
    <property type="entry name" value="P-loop_NTPase"/>
</dbReference>
<dbReference type="Proteomes" id="UP000010472">
    <property type="component" value="Chromosome"/>
</dbReference>
<dbReference type="KEGG" id="cep:Cri9333_0597"/>
<organism evidence="3 4">
    <name type="scientific">Crinalium epipsammum PCC 9333</name>
    <dbReference type="NCBI Taxonomy" id="1173022"/>
    <lineage>
        <taxon>Bacteria</taxon>
        <taxon>Bacillati</taxon>
        <taxon>Cyanobacteriota</taxon>
        <taxon>Cyanophyceae</taxon>
        <taxon>Gomontiellales</taxon>
        <taxon>Gomontiellaceae</taxon>
        <taxon>Crinalium</taxon>
    </lineage>
</organism>
<evidence type="ECO:0000259" key="2">
    <source>
        <dbReference type="Pfam" id="PF00931"/>
    </source>
</evidence>
<protein>
    <submittedName>
        <fullName evidence="3">WD-40 repeat-containing protein</fullName>
    </submittedName>
</protein>
<evidence type="ECO:0000313" key="3">
    <source>
        <dbReference type="EMBL" id="AFZ11543.1"/>
    </source>
</evidence>
<dbReference type="Gene3D" id="3.40.50.300">
    <property type="entry name" value="P-loop containing nucleotide triphosphate hydrolases"/>
    <property type="match status" value="1"/>
</dbReference>
<dbReference type="STRING" id="1173022.Cri9333_0597"/>
<dbReference type="AlphaFoldDB" id="K9VTZ3"/>
<dbReference type="SUPFAM" id="SSF52540">
    <property type="entry name" value="P-loop containing nucleoside triphosphate hydrolases"/>
    <property type="match status" value="1"/>
</dbReference>
<dbReference type="HOGENOM" id="CLU_025923_1_0_3"/>
<evidence type="ECO:0000256" key="1">
    <source>
        <dbReference type="SAM" id="Coils"/>
    </source>
</evidence>
<evidence type="ECO:0000313" key="4">
    <source>
        <dbReference type="Proteomes" id="UP000010472"/>
    </source>
</evidence>
<dbReference type="eggNOG" id="COG1672">
    <property type="taxonomic scope" value="Bacteria"/>
</dbReference>
<dbReference type="GO" id="GO:0043531">
    <property type="term" value="F:ADP binding"/>
    <property type="evidence" value="ECO:0007669"/>
    <property type="project" value="InterPro"/>
</dbReference>
<name>K9VTZ3_9CYAN</name>
<dbReference type="InterPro" id="IPR002182">
    <property type="entry name" value="NB-ARC"/>
</dbReference>
<accession>K9VTZ3</accession>
<feature type="domain" description="NB-ARC" evidence="2">
    <location>
        <begin position="115"/>
        <end position="212"/>
    </location>
</feature>
<dbReference type="PATRIC" id="fig|1173022.3.peg.659"/>